<dbReference type="PANTHER" id="PTHR12599:SF0">
    <property type="entry name" value="PTERIN-4-ALPHA-CARBINOLAMINE DEHYDRATASE"/>
    <property type="match status" value="1"/>
</dbReference>
<comment type="similarity">
    <text evidence="2">Belongs to the pterin-4-alpha-carbinolamine dehydratase family.</text>
</comment>
<dbReference type="Pfam" id="PF18029">
    <property type="entry name" value="Glyoxalase_6"/>
    <property type="match status" value="1"/>
</dbReference>
<comment type="catalytic activity">
    <reaction evidence="1">
        <text>(4aS,6R)-4a-hydroxy-L-erythro-5,6,7,8-tetrahydrobiopterin = (6R)-L-erythro-6,7-dihydrobiopterin + H2O</text>
        <dbReference type="Rhea" id="RHEA:11920"/>
        <dbReference type="ChEBI" id="CHEBI:15377"/>
        <dbReference type="ChEBI" id="CHEBI:15642"/>
        <dbReference type="ChEBI" id="CHEBI:43120"/>
        <dbReference type="EC" id="4.2.1.96"/>
    </reaction>
</comment>
<evidence type="ECO:0000313" key="7">
    <source>
        <dbReference type="EMBL" id="MBD8868963.1"/>
    </source>
</evidence>
<feature type="domain" description="Glyoxalase-like" evidence="6">
    <location>
        <begin position="109"/>
        <end position="212"/>
    </location>
</feature>
<dbReference type="Pfam" id="PF01329">
    <property type="entry name" value="Pterin_4a"/>
    <property type="match status" value="1"/>
</dbReference>
<dbReference type="EMBL" id="JACYXZ010000001">
    <property type="protein sequence ID" value="MBD8868963.1"/>
    <property type="molecule type" value="Genomic_DNA"/>
</dbReference>
<dbReference type="PANTHER" id="PTHR12599">
    <property type="entry name" value="PTERIN-4-ALPHA-CARBINOLAMINE DEHYDRATASE"/>
    <property type="match status" value="1"/>
</dbReference>
<gene>
    <name evidence="7" type="ORF">IE331_04935</name>
</gene>
<dbReference type="InterPro" id="IPR029068">
    <property type="entry name" value="Glyas_Bleomycin-R_OHBP_Dase"/>
</dbReference>
<evidence type="ECO:0000313" key="8">
    <source>
        <dbReference type="Proteomes" id="UP000616839"/>
    </source>
</evidence>
<evidence type="ECO:0000256" key="3">
    <source>
        <dbReference type="ARBA" id="ARBA00013252"/>
    </source>
</evidence>
<dbReference type="SUPFAM" id="SSF54593">
    <property type="entry name" value="Glyoxalase/Bleomycin resistance protein/Dihydroxybiphenyl dioxygenase"/>
    <property type="match status" value="1"/>
</dbReference>
<dbReference type="Gene3D" id="3.30.1360.20">
    <property type="entry name" value="Transcriptional coactivator/pterin dehydratase"/>
    <property type="match status" value="1"/>
</dbReference>
<evidence type="ECO:0000259" key="6">
    <source>
        <dbReference type="Pfam" id="PF18029"/>
    </source>
</evidence>
<accession>A0A927PYU4</accession>
<proteinExistence type="inferred from homology"/>
<evidence type="ECO:0000256" key="4">
    <source>
        <dbReference type="ARBA" id="ARBA00021735"/>
    </source>
</evidence>
<dbReference type="EC" id="4.2.1.96" evidence="3"/>
<sequence>MDTEALTARQILDADLADWRQLVGAIQARYATGDFGTGLELVNRIGAAAEESNHHPDLDLRYGSLDVRLLSHDVHGLTRRDVDLARRITALAAEVGARPEPLSVSRVELALDATDPAALKPFWRAVLGLLDHPGADDELIDPDGRLPTLWFQATTAHEEPRQRFHVAVHVAHDVAEQRVAEALAAGGRMVSDAEAPLFWVLADAEGNQACVCTQLDRG</sequence>
<evidence type="ECO:0000256" key="1">
    <source>
        <dbReference type="ARBA" id="ARBA00001554"/>
    </source>
</evidence>
<keyword evidence="5" id="KW-0456">Lyase</keyword>
<evidence type="ECO:0000256" key="5">
    <source>
        <dbReference type="ARBA" id="ARBA00023239"/>
    </source>
</evidence>
<dbReference type="InterPro" id="IPR001533">
    <property type="entry name" value="Pterin_deHydtase"/>
</dbReference>
<name>A0A927PYU4_9ACTN</name>
<keyword evidence="8" id="KW-1185">Reference proteome</keyword>
<protein>
    <recommendedName>
        <fullName evidence="4">Putative pterin-4-alpha-carbinolamine dehydratase</fullName>
        <ecNumber evidence="3">4.2.1.96</ecNumber>
    </recommendedName>
</protein>
<dbReference type="GO" id="GO:0008124">
    <property type="term" value="F:4-alpha-hydroxytetrahydrobiopterin dehydratase activity"/>
    <property type="evidence" value="ECO:0007669"/>
    <property type="project" value="UniProtKB-EC"/>
</dbReference>
<dbReference type="Gene3D" id="3.10.180.10">
    <property type="entry name" value="2,3-Dihydroxybiphenyl 1,2-Dioxygenase, domain 1"/>
    <property type="match status" value="1"/>
</dbReference>
<organism evidence="7 8">
    <name type="scientific">Nocardioides donggukensis</name>
    <dbReference type="NCBI Taxonomy" id="2774019"/>
    <lineage>
        <taxon>Bacteria</taxon>
        <taxon>Bacillati</taxon>
        <taxon>Actinomycetota</taxon>
        <taxon>Actinomycetes</taxon>
        <taxon>Propionibacteriales</taxon>
        <taxon>Nocardioidaceae</taxon>
        <taxon>Nocardioides</taxon>
    </lineage>
</organism>
<dbReference type="GO" id="GO:0006729">
    <property type="term" value="P:tetrahydrobiopterin biosynthetic process"/>
    <property type="evidence" value="ECO:0007669"/>
    <property type="project" value="InterPro"/>
</dbReference>
<dbReference type="Proteomes" id="UP000616839">
    <property type="component" value="Unassembled WGS sequence"/>
</dbReference>
<dbReference type="RefSeq" id="WP_192141016.1">
    <property type="nucleotide sequence ID" value="NZ_JACYXZ010000001.1"/>
</dbReference>
<dbReference type="InterPro" id="IPR036428">
    <property type="entry name" value="PCD_sf"/>
</dbReference>
<reference evidence="7" key="1">
    <citation type="submission" date="2020-09" db="EMBL/GenBank/DDBJ databases">
        <title>Nocardioides sp. strain MJB4 16S ribosomal RNA gene Genome sequencing and assembly.</title>
        <authorList>
            <person name="Kim I."/>
        </authorList>
    </citation>
    <scope>NUCLEOTIDE SEQUENCE</scope>
    <source>
        <strain evidence="7">MJB4</strain>
    </source>
</reference>
<evidence type="ECO:0000256" key="2">
    <source>
        <dbReference type="ARBA" id="ARBA00006472"/>
    </source>
</evidence>
<comment type="caution">
    <text evidence="7">The sequence shown here is derived from an EMBL/GenBank/DDBJ whole genome shotgun (WGS) entry which is preliminary data.</text>
</comment>
<dbReference type="SUPFAM" id="SSF55248">
    <property type="entry name" value="PCD-like"/>
    <property type="match status" value="1"/>
</dbReference>
<dbReference type="AlphaFoldDB" id="A0A927PYU4"/>
<dbReference type="CDD" id="cd00488">
    <property type="entry name" value="PCD_DCoH"/>
    <property type="match status" value="1"/>
</dbReference>
<dbReference type="InterPro" id="IPR041581">
    <property type="entry name" value="Glyoxalase_6"/>
</dbReference>